<evidence type="ECO:0000256" key="16">
    <source>
        <dbReference type="SAM" id="MobiDB-lite"/>
    </source>
</evidence>
<dbReference type="Proteomes" id="UP000515135">
    <property type="component" value="Unplaced"/>
</dbReference>
<keyword evidence="7 15" id="KW-0819">tRNA processing</keyword>
<dbReference type="GO" id="GO:0032259">
    <property type="term" value="P:methylation"/>
    <property type="evidence" value="ECO:0007669"/>
    <property type="project" value="UniProtKB-UniRule"/>
</dbReference>
<evidence type="ECO:0000256" key="13">
    <source>
        <dbReference type="ARBA" id="ARBA00067484"/>
    </source>
</evidence>
<dbReference type="PROSITE" id="PS00092">
    <property type="entry name" value="N6_MTASE"/>
    <property type="match status" value="1"/>
</dbReference>
<dbReference type="InterPro" id="IPR029063">
    <property type="entry name" value="SAM-dependent_MTases_sf"/>
</dbReference>
<accession>A0A6P5AIE3</accession>
<dbReference type="PANTHER" id="PTHR13370:SF3">
    <property type="entry name" value="TRNA (GUANINE(10)-N2)-METHYLTRANSFERASE HOMOLOG"/>
    <property type="match status" value="1"/>
</dbReference>
<proteinExistence type="inferred from homology"/>
<feature type="region of interest" description="Disordered" evidence="16">
    <location>
        <begin position="449"/>
        <end position="474"/>
    </location>
</feature>
<evidence type="ECO:0000256" key="6">
    <source>
        <dbReference type="ARBA" id="ARBA00022691"/>
    </source>
</evidence>
<dbReference type="Pfam" id="PF25904">
    <property type="entry name" value="Tmrp11_N"/>
    <property type="match status" value="1"/>
</dbReference>
<evidence type="ECO:0000256" key="3">
    <source>
        <dbReference type="ARBA" id="ARBA00022555"/>
    </source>
</evidence>
<keyword evidence="2" id="KW-0963">Cytoplasm</keyword>
<comment type="function">
    <text evidence="10">Catalytic subunit of the TRMT11-TRM112 methyltransferase complex, that specifically mediates the S-adenosyl-L-methionine-dependent N(2)-methylation of guanosine nucleotide at position 10 (m2G10) in tRNAs. This is one of the major tRNA (guanine-N(2))-methyltransferases.</text>
</comment>
<evidence type="ECO:0000256" key="9">
    <source>
        <dbReference type="ARBA" id="ARBA00050985"/>
    </source>
</evidence>
<dbReference type="InterPro" id="IPR000241">
    <property type="entry name" value="RlmKL-like_Mtase"/>
</dbReference>
<evidence type="ECO:0000256" key="2">
    <source>
        <dbReference type="ARBA" id="ARBA00022490"/>
    </source>
</evidence>
<keyword evidence="19" id="KW-1185">Reference proteome</keyword>
<evidence type="ECO:0000256" key="4">
    <source>
        <dbReference type="ARBA" id="ARBA00022603"/>
    </source>
</evidence>
<dbReference type="InterPro" id="IPR059073">
    <property type="entry name" value="TRMT11_N"/>
</dbReference>
<comment type="subcellular location">
    <subcellularLocation>
        <location evidence="1">Cytoplasm</location>
    </subcellularLocation>
</comment>
<feature type="domain" description="Ribosomal RNA large subunit methyltransferase K/L-like methyltransferase" evidence="17">
    <location>
        <begin position="195"/>
        <end position="324"/>
    </location>
</feature>
<evidence type="ECO:0000256" key="15">
    <source>
        <dbReference type="PROSITE-ProRule" id="PRU00959"/>
    </source>
</evidence>
<dbReference type="SUPFAM" id="SSF53335">
    <property type="entry name" value="S-adenosyl-L-methionine-dependent methyltransferases"/>
    <property type="match status" value="1"/>
</dbReference>
<comment type="catalytic activity">
    <reaction evidence="9">
        <text>guanosine(10) in tRNA + S-adenosyl-L-methionine = N(2)-methylguanosine(10) in tRNA + S-adenosyl-L-homocysteine + H(+)</text>
        <dbReference type="Rhea" id="RHEA:43128"/>
        <dbReference type="Rhea" id="RHEA-COMP:10355"/>
        <dbReference type="Rhea" id="RHEA-COMP:10357"/>
        <dbReference type="ChEBI" id="CHEBI:15378"/>
        <dbReference type="ChEBI" id="CHEBI:57856"/>
        <dbReference type="ChEBI" id="CHEBI:59789"/>
        <dbReference type="ChEBI" id="CHEBI:74269"/>
        <dbReference type="ChEBI" id="CHEBI:74481"/>
        <dbReference type="EC" id="2.1.1.214"/>
    </reaction>
    <physiologicalReaction direction="left-to-right" evidence="9">
        <dbReference type="Rhea" id="RHEA:43129"/>
    </physiologicalReaction>
</comment>
<dbReference type="GO" id="GO:0043527">
    <property type="term" value="C:tRNA methyltransferase complex"/>
    <property type="evidence" value="ECO:0007669"/>
    <property type="project" value="UniProtKB-ARBA"/>
</dbReference>
<dbReference type="Pfam" id="PF01170">
    <property type="entry name" value="UPF0020"/>
    <property type="match status" value="1"/>
</dbReference>
<dbReference type="GO" id="GO:0008033">
    <property type="term" value="P:tRNA processing"/>
    <property type="evidence" value="ECO:0007669"/>
    <property type="project" value="UniProtKB-UniRule"/>
</dbReference>
<keyword evidence="3 15" id="KW-0820">tRNA-binding</keyword>
<keyword evidence="5 15" id="KW-0808">Transferase</keyword>
<dbReference type="GO" id="GO:0000049">
    <property type="term" value="F:tRNA binding"/>
    <property type="evidence" value="ECO:0007669"/>
    <property type="project" value="UniProtKB-UniRule"/>
</dbReference>
<dbReference type="PANTHER" id="PTHR13370">
    <property type="entry name" value="RNA METHYLASE-RELATED"/>
    <property type="match status" value="1"/>
</dbReference>
<evidence type="ECO:0000256" key="8">
    <source>
        <dbReference type="ARBA" id="ARBA00022884"/>
    </source>
</evidence>
<keyword evidence="6 15" id="KW-0949">S-adenosyl-L-methionine</keyword>
<evidence type="ECO:0000256" key="5">
    <source>
        <dbReference type="ARBA" id="ARBA00022679"/>
    </source>
</evidence>
<name>A0A6P5AIE3_BRABE</name>
<evidence type="ECO:0000256" key="7">
    <source>
        <dbReference type="ARBA" id="ARBA00022694"/>
    </source>
</evidence>
<dbReference type="AlphaFoldDB" id="A0A6P5AIE3"/>
<dbReference type="PROSITE" id="PS51627">
    <property type="entry name" value="SAM_MT_TRM11"/>
    <property type="match status" value="1"/>
</dbReference>
<dbReference type="InterPro" id="IPR002052">
    <property type="entry name" value="DNA_methylase_N6_adenine_CS"/>
</dbReference>
<evidence type="ECO:0000256" key="10">
    <source>
        <dbReference type="ARBA" id="ARBA00056270"/>
    </source>
</evidence>
<evidence type="ECO:0000313" key="20">
    <source>
        <dbReference type="RefSeq" id="XP_019641681.1"/>
    </source>
</evidence>
<evidence type="ECO:0000256" key="12">
    <source>
        <dbReference type="ARBA" id="ARBA00066937"/>
    </source>
</evidence>
<gene>
    <name evidence="20" type="primary">LOC109483126</name>
</gene>
<evidence type="ECO:0000256" key="14">
    <source>
        <dbReference type="ARBA" id="ARBA00075308"/>
    </source>
</evidence>
<evidence type="ECO:0000259" key="17">
    <source>
        <dbReference type="Pfam" id="PF01170"/>
    </source>
</evidence>
<dbReference type="EC" id="2.1.1.214" evidence="12"/>
<dbReference type="KEGG" id="bbel:109483126"/>
<comment type="similarity">
    <text evidence="15">Belongs to the class I-like SAM-binding methyltransferase superfamily. TRM11 methyltransferase family.</text>
</comment>
<protein>
    <recommendedName>
        <fullName evidence="13">tRNA (guanine(10)-N(2))-methyltransferase TRMT11</fullName>
        <ecNumber evidence="12">2.1.1.214</ecNumber>
    </recommendedName>
    <alternativeName>
        <fullName evidence="14">tRNA methyltransferase 11 homolog</fullName>
    </alternativeName>
</protein>
<keyword evidence="8 15" id="KW-0694">RNA-binding</keyword>
<sequence>MAAPMCSTGWRRYLLWLAHDHLEFRIPEIQSIALAVGSQMEICDSDYDLKSHPFVELRLPSEEDARKIIGRSFLSRCLLELWGTGQTAEELHQVLRDYPTELSAPYMRQDTSFRYHVAAFGKTLTMRRKRDLIDALDFLPFQGRVDLKNAEHTFYILEDYGDDPTKTPEEPYRTFFGRWIGDGQRKLIDKYSVRKRHFIGETSMDAALSFVMANMAAARRNSVVFDPFVGTGSLLVSSAHFGSYVMGTDIDSHIIHGWGRSTRHNKKWRGEDENIRANLRQYGLEHLYLDVLISDAARSVWRPCQLFDAIVTDPPYGIRESSQRLGTKDNNFVREDDCELHNPTKTAYTLSDLLTDLLNYAAQHLVIHGRLVYWLPVYRPDYSEKILPRHPCLRLVSNCEQVLSTDISRRLICMEKVKEYQESDSAEIVVNPYREHNAIRDKYLLLAKEKKQKQRTREDTHTKTKPSEKPTEES</sequence>
<dbReference type="RefSeq" id="XP_019641681.1">
    <property type="nucleotide sequence ID" value="XM_019786122.1"/>
</dbReference>
<evidence type="ECO:0000256" key="1">
    <source>
        <dbReference type="ARBA" id="ARBA00004496"/>
    </source>
</evidence>
<organism evidence="19 20">
    <name type="scientific">Branchiostoma belcheri</name>
    <name type="common">Amphioxus</name>
    <dbReference type="NCBI Taxonomy" id="7741"/>
    <lineage>
        <taxon>Eukaryota</taxon>
        <taxon>Metazoa</taxon>
        <taxon>Chordata</taxon>
        <taxon>Cephalochordata</taxon>
        <taxon>Leptocardii</taxon>
        <taxon>Amphioxiformes</taxon>
        <taxon>Branchiostomatidae</taxon>
        <taxon>Branchiostoma</taxon>
    </lineage>
</organism>
<evidence type="ECO:0000256" key="11">
    <source>
        <dbReference type="ARBA" id="ARBA00065434"/>
    </source>
</evidence>
<dbReference type="GeneID" id="109483126"/>
<keyword evidence="4 15" id="KW-0489">Methyltransferase</keyword>
<dbReference type="GO" id="GO:0160102">
    <property type="term" value="F:tRNA (guanine(10)-N2)-methyltransferase activity"/>
    <property type="evidence" value="ECO:0007669"/>
    <property type="project" value="UniProtKB-EC"/>
</dbReference>
<comment type="subunit">
    <text evidence="11">Part of the heterodimeric TRMT11-TRM112 methyltransferase complex; this complex forms an active tRNA methyltransferase, where TRMT112 acts as an activator of the catalytic subunit TRMT11.</text>
</comment>
<dbReference type="InterPro" id="IPR016691">
    <property type="entry name" value="TRMT11"/>
</dbReference>
<dbReference type="OrthoDB" id="296065at2759"/>
<evidence type="ECO:0000313" key="19">
    <source>
        <dbReference type="Proteomes" id="UP000515135"/>
    </source>
</evidence>
<dbReference type="GO" id="GO:0005737">
    <property type="term" value="C:cytoplasm"/>
    <property type="evidence" value="ECO:0007669"/>
    <property type="project" value="UniProtKB-SubCell"/>
</dbReference>
<reference evidence="20" key="1">
    <citation type="submission" date="2025-08" db="UniProtKB">
        <authorList>
            <consortium name="RefSeq"/>
        </authorList>
    </citation>
    <scope>IDENTIFICATION</scope>
    <source>
        <tissue evidence="20">Gonad</tissue>
    </source>
</reference>
<dbReference type="Gene3D" id="3.40.50.150">
    <property type="entry name" value="Vaccinia Virus protein VP39"/>
    <property type="match status" value="1"/>
</dbReference>
<evidence type="ECO:0000259" key="18">
    <source>
        <dbReference type="Pfam" id="PF25904"/>
    </source>
</evidence>
<dbReference type="PIRSF" id="PIRSF017259">
    <property type="entry name" value="tRNA_mtfrase_TRM11"/>
    <property type="match status" value="1"/>
</dbReference>
<feature type="domain" description="tRNA (guanine(10)-N(2))-methyltransferase TRMT11 N-terminal" evidence="18">
    <location>
        <begin position="12"/>
        <end position="185"/>
    </location>
</feature>